<evidence type="ECO:0000313" key="2">
    <source>
        <dbReference type="Proteomes" id="UP000282028"/>
    </source>
</evidence>
<dbReference type="EMBL" id="RHHR01000028">
    <property type="protein sequence ID" value="RNB71515.1"/>
    <property type="molecule type" value="Genomic_DNA"/>
</dbReference>
<name>A0A3M8C978_9BACL</name>
<sequence length="107" mass="12261">MFSLVQPNQLIELAKKQLIHALVQHQQKPYLPVWGELFTALRDIAKYGQQTQENTIIYTIQPSGSLWYLYKEQRFMVDVPEPGITISLTQEQLIDALLQGSFAPSKS</sequence>
<reference evidence="1 2" key="1">
    <citation type="submission" date="2018-10" db="EMBL/GenBank/DDBJ databases">
        <title>Phylogenomics of Brevibacillus.</title>
        <authorList>
            <person name="Dunlap C."/>
        </authorList>
    </citation>
    <scope>NUCLEOTIDE SEQUENCE [LARGE SCALE GENOMIC DNA]</scope>
    <source>
        <strain evidence="1 2">JCM 12215</strain>
    </source>
</reference>
<keyword evidence="2" id="KW-1185">Reference proteome</keyword>
<protein>
    <submittedName>
        <fullName evidence="1">Uncharacterized protein</fullName>
    </submittedName>
</protein>
<proteinExistence type="predicted"/>
<organism evidence="1 2">
    <name type="scientific">Brevibacillus invocatus</name>
    <dbReference type="NCBI Taxonomy" id="173959"/>
    <lineage>
        <taxon>Bacteria</taxon>
        <taxon>Bacillati</taxon>
        <taxon>Bacillota</taxon>
        <taxon>Bacilli</taxon>
        <taxon>Bacillales</taxon>
        <taxon>Paenibacillaceae</taxon>
        <taxon>Brevibacillus</taxon>
    </lineage>
</organism>
<comment type="caution">
    <text evidence="1">The sequence shown here is derived from an EMBL/GenBank/DDBJ whole genome shotgun (WGS) entry which is preliminary data.</text>
</comment>
<evidence type="ECO:0000313" key="1">
    <source>
        <dbReference type="EMBL" id="RNB71515.1"/>
    </source>
</evidence>
<dbReference type="OrthoDB" id="2916816at2"/>
<dbReference type="RefSeq" id="WP_122909757.1">
    <property type="nucleotide sequence ID" value="NZ_CBCSBE010000007.1"/>
</dbReference>
<gene>
    <name evidence="1" type="ORF">EDM52_14835</name>
</gene>
<dbReference type="AlphaFoldDB" id="A0A3M8C978"/>
<accession>A0A3M8C978</accession>
<dbReference type="Proteomes" id="UP000282028">
    <property type="component" value="Unassembled WGS sequence"/>
</dbReference>